<dbReference type="EMBL" id="JBGMDY010000005">
    <property type="protein sequence ID" value="KAL2334339.1"/>
    <property type="molecule type" value="Genomic_DNA"/>
</dbReference>
<sequence>MLNVLRFLSIDEQPITATSIAQVHHAVLKSGHEVAIKLNLSYQVVSIVSGALNDAATKKYNLEAWFLAS</sequence>
<evidence type="ECO:0000313" key="3">
    <source>
        <dbReference type="Proteomes" id="UP001603857"/>
    </source>
</evidence>
<dbReference type="Proteomes" id="UP001603857">
    <property type="component" value="Unassembled WGS sequence"/>
</dbReference>
<dbReference type="InterPro" id="IPR045864">
    <property type="entry name" value="aa-tRNA-synth_II/BPL/LPL"/>
</dbReference>
<organism evidence="2 3">
    <name type="scientific">Flemingia macrophylla</name>
    <dbReference type="NCBI Taxonomy" id="520843"/>
    <lineage>
        <taxon>Eukaryota</taxon>
        <taxon>Viridiplantae</taxon>
        <taxon>Streptophyta</taxon>
        <taxon>Embryophyta</taxon>
        <taxon>Tracheophyta</taxon>
        <taxon>Spermatophyta</taxon>
        <taxon>Magnoliopsida</taxon>
        <taxon>eudicotyledons</taxon>
        <taxon>Gunneridae</taxon>
        <taxon>Pentapetalae</taxon>
        <taxon>rosids</taxon>
        <taxon>fabids</taxon>
        <taxon>Fabales</taxon>
        <taxon>Fabaceae</taxon>
        <taxon>Papilionoideae</taxon>
        <taxon>50 kb inversion clade</taxon>
        <taxon>NPAAA clade</taxon>
        <taxon>indigoferoid/millettioid clade</taxon>
        <taxon>Phaseoleae</taxon>
        <taxon>Flemingia</taxon>
    </lineage>
</organism>
<keyword evidence="3" id="KW-1185">Reference proteome</keyword>
<dbReference type="InterPro" id="IPR004147">
    <property type="entry name" value="ABC1_dom"/>
</dbReference>
<dbReference type="PANTHER" id="PTHR11778">
    <property type="entry name" value="SERYL-TRNA SYNTHETASE"/>
    <property type="match status" value="1"/>
</dbReference>
<feature type="domain" description="ABC1 atypical kinase-like" evidence="1">
    <location>
        <begin position="7"/>
        <end position="38"/>
    </location>
</feature>
<evidence type="ECO:0000259" key="1">
    <source>
        <dbReference type="Pfam" id="PF03109"/>
    </source>
</evidence>
<dbReference type="Pfam" id="PF03109">
    <property type="entry name" value="ABC1"/>
    <property type="match status" value="1"/>
</dbReference>
<proteinExistence type="predicted"/>
<protein>
    <recommendedName>
        <fullName evidence="1">ABC1 atypical kinase-like domain-containing protein</fullName>
    </recommendedName>
</protein>
<name>A0ABD1MF09_9FABA</name>
<reference evidence="2 3" key="1">
    <citation type="submission" date="2024-08" db="EMBL/GenBank/DDBJ databases">
        <title>Insights into the chromosomal genome structure of Flemingia macrophylla.</title>
        <authorList>
            <person name="Ding Y."/>
            <person name="Zhao Y."/>
            <person name="Bi W."/>
            <person name="Wu M."/>
            <person name="Zhao G."/>
            <person name="Gong Y."/>
            <person name="Li W."/>
            <person name="Zhang P."/>
        </authorList>
    </citation>
    <scope>NUCLEOTIDE SEQUENCE [LARGE SCALE GENOMIC DNA]</scope>
    <source>
        <strain evidence="2">DYQJB</strain>
        <tissue evidence="2">Leaf</tissue>
    </source>
</reference>
<accession>A0ABD1MF09</accession>
<dbReference type="Gene3D" id="3.30.930.10">
    <property type="entry name" value="Bira Bifunctional Protein, Domain 2"/>
    <property type="match status" value="1"/>
</dbReference>
<comment type="caution">
    <text evidence="2">The sequence shown here is derived from an EMBL/GenBank/DDBJ whole genome shotgun (WGS) entry which is preliminary data.</text>
</comment>
<dbReference type="AlphaFoldDB" id="A0ABD1MF09"/>
<dbReference type="InterPro" id="IPR002317">
    <property type="entry name" value="Ser-tRNA-ligase_type_1"/>
</dbReference>
<gene>
    <name evidence="2" type="ORF">Fmac_015552</name>
</gene>
<evidence type="ECO:0000313" key="2">
    <source>
        <dbReference type="EMBL" id="KAL2334339.1"/>
    </source>
</evidence>